<dbReference type="InterPro" id="IPR013126">
    <property type="entry name" value="Hsp_70_fam"/>
</dbReference>
<keyword evidence="2 6" id="KW-0547">Nucleotide-binding</keyword>
<feature type="compositionally biased region" description="Low complexity" evidence="7">
    <location>
        <begin position="584"/>
        <end position="607"/>
    </location>
</feature>
<keyword evidence="4" id="KW-0346">Stress response</keyword>
<evidence type="ECO:0000313" key="9">
    <source>
        <dbReference type="EMBL" id="CAA9275611.1"/>
    </source>
</evidence>
<evidence type="ECO:0000256" key="2">
    <source>
        <dbReference type="ARBA" id="ARBA00022741"/>
    </source>
</evidence>
<comment type="similarity">
    <text evidence="1 6">Belongs to the heat shock protein 70 family.</text>
</comment>
<dbReference type="PROSITE" id="PS01036">
    <property type="entry name" value="HSP70_3"/>
    <property type="match status" value="1"/>
</dbReference>
<evidence type="ECO:0000256" key="4">
    <source>
        <dbReference type="ARBA" id="ARBA00023016"/>
    </source>
</evidence>
<feature type="compositionally biased region" description="Low complexity" evidence="7">
    <location>
        <begin position="429"/>
        <end position="448"/>
    </location>
</feature>
<feature type="transmembrane region" description="Helical" evidence="8">
    <location>
        <begin position="399"/>
        <end position="420"/>
    </location>
</feature>
<evidence type="ECO:0000256" key="7">
    <source>
        <dbReference type="SAM" id="MobiDB-lite"/>
    </source>
</evidence>
<gene>
    <name evidence="9" type="ORF">AVDCRST_MAG76-3658</name>
</gene>
<feature type="region of interest" description="Disordered" evidence="7">
    <location>
        <begin position="561"/>
        <end position="613"/>
    </location>
</feature>
<keyword evidence="8" id="KW-0812">Transmembrane</keyword>
<dbReference type="PRINTS" id="PR00301">
    <property type="entry name" value="HEATSHOCK70"/>
</dbReference>
<protein>
    <submittedName>
        <fullName evidence="9">FIG00821990: molecular chaperone</fullName>
    </submittedName>
</protein>
<dbReference type="Pfam" id="PF00012">
    <property type="entry name" value="HSP70"/>
    <property type="match status" value="2"/>
</dbReference>
<dbReference type="SUPFAM" id="SSF53067">
    <property type="entry name" value="Actin-like ATPase domain"/>
    <property type="match status" value="2"/>
</dbReference>
<evidence type="ECO:0000256" key="8">
    <source>
        <dbReference type="SAM" id="Phobius"/>
    </source>
</evidence>
<dbReference type="InterPro" id="IPR043129">
    <property type="entry name" value="ATPase_NBD"/>
</dbReference>
<keyword evidence="8" id="KW-1133">Transmembrane helix</keyword>
<dbReference type="EMBL" id="CADCSZ010000216">
    <property type="protein sequence ID" value="CAA9275611.1"/>
    <property type="molecule type" value="Genomic_DNA"/>
</dbReference>
<dbReference type="AlphaFoldDB" id="A0A6J4JB91"/>
<feature type="region of interest" description="Disordered" evidence="7">
    <location>
        <begin position="359"/>
        <end position="395"/>
    </location>
</feature>
<name>A0A6J4JB91_9ACTN</name>
<dbReference type="FunFam" id="3.30.420.40:FF:000028">
    <property type="entry name" value="heat shock 70 kDa protein-like"/>
    <property type="match status" value="1"/>
</dbReference>
<dbReference type="PANTHER" id="PTHR19375">
    <property type="entry name" value="HEAT SHOCK PROTEIN 70KDA"/>
    <property type="match status" value="1"/>
</dbReference>
<dbReference type="GO" id="GO:0005524">
    <property type="term" value="F:ATP binding"/>
    <property type="evidence" value="ECO:0007669"/>
    <property type="project" value="UniProtKB-KW"/>
</dbReference>
<dbReference type="Gene3D" id="3.90.640.10">
    <property type="entry name" value="Actin, Chain A, domain 4"/>
    <property type="match status" value="1"/>
</dbReference>
<sequence>MQADYALGIDVGTTFTAAATHREGRTEIAALGNHAPPVPSLVFLREDGEILVGDAAERRGMAEPHRLAREFKRRVGDDTPILLAGTPYSAERLIAAILHEVEVTVAAREGGDPSAVAVSHPANWGAFKTDLLRQACGLAGLRDVSLVSEPVAAAVHYSSTERLEPGATVAVYDLGGGTFDAAILRKTGGGFTTLGEPEGIERLGGIDFDAAVFAHVRKALGGVLDDVNGDDPSVRAGLARLRQDCVAAKEALSFDTDATVNVSLPGVQTQVRLTRPEFEAMIRPALLETIAALRRATVSAGVAPTSLSAVLLVGGSSRIPLVAEMVAAELGRPVAVDVHPKHAVALGAALLAAGDQGQTVGPVVPPPPAPAEASQTSAAAAPVVPVRGGQPARPGGRRAAMVIGAVVALAVLALGAAALASRGGDDSSSDTSDASSSEETTAESSVASPCGSASGRCSSITEITIENGAYVARYQTTGFDPIIYVEGSKGSPEDHHVHFFFDTTTPDNAGSNGSNPGEWMVWDRESGGGELRFDGYRATDRKSASRMCISVADKDHAVEASSGSCVDLPPDPAATSRRTNTSQRRAVTTGQTTTTARATTTANPRGTSTTGSG</sequence>
<evidence type="ECO:0000256" key="6">
    <source>
        <dbReference type="RuleBase" id="RU003322"/>
    </source>
</evidence>
<keyword evidence="3 6" id="KW-0067">ATP-binding</keyword>
<feature type="region of interest" description="Disordered" evidence="7">
    <location>
        <begin position="421"/>
        <end position="456"/>
    </location>
</feature>
<evidence type="ECO:0000256" key="3">
    <source>
        <dbReference type="ARBA" id="ARBA00022840"/>
    </source>
</evidence>
<dbReference type="Gene3D" id="3.30.420.40">
    <property type="match status" value="2"/>
</dbReference>
<dbReference type="GO" id="GO:0140662">
    <property type="term" value="F:ATP-dependent protein folding chaperone"/>
    <property type="evidence" value="ECO:0007669"/>
    <property type="project" value="InterPro"/>
</dbReference>
<keyword evidence="8" id="KW-0472">Membrane</keyword>
<organism evidence="9">
    <name type="scientific">uncultured Acidimicrobiales bacterium</name>
    <dbReference type="NCBI Taxonomy" id="310071"/>
    <lineage>
        <taxon>Bacteria</taxon>
        <taxon>Bacillati</taxon>
        <taxon>Actinomycetota</taxon>
        <taxon>Acidimicrobiia</taxon>
        <taxon>Acidimicrobiales</taxon>
        <taxon>environmental samples</taxon>
    </lineage>
</organism>
<reference evidence="9" key="1">
    <citation type="submission" date="2020-02" db="EMBL/GenBank/DDBJ databases">
        <authorList>
            <person name="Meier V. D."/>
        </authorList>
    </citation>
    <scope>NUCLEOTIDE SEQUENCE</scope>
    <source>
        <strain evidence="9">AVDCRST_MAG76</strain>
    </source>
</reference>
<feature type="compositionally biased region" description="Low complexity" evidence="7">
    <location>
        <begin position="371"/>
        <end position="395"/>
    </location>
</feature>
<dbReference type="InterPro" id="IPR018181">
    <property type="entry name" value="Heat_shock_70_CS"/>
</dbReference>
<evidence type="ECO:0000256" key="1">
    <source>
        <dbReference type="ARBA" id="ARBA00007381"/>
    </source>
</evidence>
<evidence type="ECO:0000256" key="5">
    <source>
        <dbReference type="ARBA" id="ARBA00023186"/>
    </source>
</evidence>
<proteinExistence type="inferred from homology"/>
<keyword evidence="5" id="KW-0143">Chaperone</keyword>
<accession>A0A6J4JB91</accession>